<dbReference type="InterPro" id="IPR012341">
    <property type="entry name" value="6hp_glycosidase-like_sf"/>
</dbReference>
<evidence type="ECO:0008006" key="3">
    <source>
        <dbReference type="Google" id="ProtNLM"/>
    </source>
</evidence>
<organism evidence="1 2">
    <name type="scientific">Thalassobellus suaedae</name>
    <dbReference type="NCBI Taxonomy" id="3074124"/>
    <lineage>
        <taxon>Bacteria</taxon>
        <taxon>Pseudomonadati</taxon>
        <taxon>Bacteroidota</taxon>
        <taxon>Flavobacteriia</taxon>
        <taxon>Flavobacteriales</taxon>
        <taxon>Flavobacteriaceae</taxon>
        <taxon>Thalassobellus</taxon>
    </lineage>
</organism>
<dbReference type="Proteomes" id="UP001302806">
    <property type="component" value="Chromosome"/>
</dbReference>
<dbReference type="EMBL" id="CP134537">
    <property type="protein sequence ID" value="WNH07905.1"/>
    <property type="molecule type" value="Genomic_DNA"/>
</dbReference>
<gene>
    <name evidence="1" type="ORF">RHP51_11995</name>
</gene>
<reference evidence="1 2" key="1">
    <citation type="submission" date="2023-09" db="EMBL/GenBank/DDBJ databases">
        <title>Thalassobella suaedae gen. nov., sp. nov., a marine bacterium of the family Flavobacteriaceae isolated from a halophyte Suaeda japonica.</title>
        <authorList>
            <person name="Lee S.Y."/>
            <person name="Hwang C.Y."/>
        </authorList>
    </citation>
    <scope>NUCLEOTIDE SEQUENCE [LARGE SCALE GENOMIC DNA]</scope>
    <source>
        <strain evidence="1 2">HL-DH14</strain>
    </source>
</reference>
<accession>A0ABY9XPQ3</accession>
<evidence type="ECO:0000313" key="1">
    <source>
        <dbReference type="EMBL" id="WNH07905.1"/>
    </source>
</evidence>
<dbReference type="Gene3D" id="1.50.10.10">
    <property type="match status" value="1"/>
</dbReference>
<name>A0ABY9XPQ3_9FLAO</name>
<dbReference type="RefSeq" id="WP_415864735.1">
    <property type="nucleotide sequence ID" value="NZ_CP134537.1"/>
</dbReference>
<evidence type="ECO:0000313" key="2">
    <source>
        <dbReference type="Proteomes" id="UP001302806"/>
    </source>
</evidence>
<protein>
    <recommendedName>
        <fullName evidence="3">Glycogen debranching enzyme C-terminal domain-containing protein</fullName>
    </recommendedName>
</protein>
<proteinExistence type="predicted"/>
<sequence>MVGFGTFVGGFWVKFINKLGLRDVAISELYKLALINKEGLAEEWEFTEWAHGTTGKAMGKAYQAWSAAQYISACNDLHIINKLTKI</sequence>